<dbReference type="GO" id="GO:0000062">
    <property type="term" value="F:fatty-acyl-CoA binding"/>
    <property type="evidence" value="ECO:0007669"/>
    <property type="project" value="InterPro"/>
</dbReference>
<evidence type="ECO:0000313" key="4">
    <source>
        <dbReference type="EMBL" id="KAG6480969.1"/>
    </source>
</evidence>
<feature type="domain" description="ACB" evidence="3">
    <location>
        <begin position="168"/>
        <end position="258"/>
    </location>
</feature>
<evidence type="ECO:0000313" key="5">
    <source>
        <dbReference type="Proteomes" id="UP000734854"/>
    </source>
</evidence>
<dbReference type="Pfam" id="PF00887">
    <property type="entry name" value="ACBP"/>
    <property type="match status" value="1"/>
</dbReference>
<comment type="caution">
    <text evidence="4">The sequence shown here is derived from an EMBL/GenBank/DDBJ whole genome shotgun (WGS) entry which is preliminary data.</text>
</comment>
<dbReference type="GO" id="GO:0006631">
    <property type="term" value="P:fatty acid metabolic process"/>
    <property type="evidence" value="ECO:0007669"/>
    <property type="project" value="TreeGrafter"/>
</dbReference>
<organism evidence="4 5">
    <name type="scientific">Zingiber officinale</name>
    <name type="common">Ginger</name>
    <name type="synonym">Amomum zingiber</name>
    <dbReference type="NCBI Taxonomy" id="94328"/>
    <lineage>
        <taxon>Eukaryota</taxon>
        <taxon>Viridiplantae</taxon>
        <taxon>Streptophyta</taxon>
        <taxon>Embryophyta</taxon>
        <taxon>Tracheophyta</taxon>
        <taxon>Spermatophyta</taxon>
        <taxon>Magnoliopsida</taxon>
        <taxon>Liliopsida</taxon>
        <taxon>Zingiberales</taxon>
        <taxon>Zingiberaceae</taxon>
        <taxon>Zingiber</taxon>
    </lineage>
</organism>
<feature type="chain" id="PRO_5035158154" description="ACB domain-containing protein" evidence="2">
    <location>
        <begin position="27"/>
        <end position="337"/>
    </location>
</feature>
<reference evidence="4 5" key="1">
    <citation type="submission" date="2020-08" db="EMBL/GenBank/DDBJ databases">
        <title>Plant Genome Project.</title>
        <authorList>
            <person name="Zhang R.-G."/>
        </authorList>
    </citation>
    <scope>NUCLEOTIDE SEQUENCE [LARGE SCALE GENOMIC DNA]</scope>
    <source>
        <tissue evidence="4">Rhizome</tissue>
    </source>
</reference>
<dbReference type="Proteomes" id="UP000734854">
    <property type="component" value="Unassembled WGS sequence"/>
</dbReference>
<dbReference type="OrthoDB" id="71307at2759"/>
<proteinExistence type="inferred from homology"/>
<dbReference type="PANTHER" id="PTHR23310:SF105">
    <property type="entry name" value="ACYL-COA-BINDING DOMAIN-CONTAINING PROTEIN 5"/>
    <property type="match status" value="1"/>
</dbReference>
<evidence type="ECO:0000259" key="3">
    <source>
        <dbReference type="PROSITE" id="PS51228"/>
    </source>
</evidence>
<dbReference type="InterPro" id="IPR000582">
    <property type="entry name" value="Acyl-CoA-binding_protein"/>
</dbReference>
<evidence type="ECO:0000256" key="1">
    <source>
        <dbReference type="ARBA" id="ARBA00005567"/>
    </source>
</evidence>
<name>A0A8J5FCP1_ZINOF</name>
<keyword evidence="5" id="KW-1185">Reference proteome</keyword>
<gene>
    <name evidence="4" type="ORF">ZIOFF_057560</name>
</gene>
<keyword evidence="2" id="KW-0732">Signal</keyword>
<sequence>MDFLEEFLLTALISVLLAFLFGSFSADRPEAASAAAEDFEPRPRALNPIQAEEVEGKSSVVALGESNCTDAEAVEVEEERSDANGLEKDGVVVGFDRKNEEFFDGVVGNGRIEDDLAEPGEAKRAEQVAELGGELVGNKEEAGHVDEGNWKSLLQGEDEWEGIERSDTEKLFRTASEFVGSEVGGEAVSKLSNEVQMQLYGLHKVATEGPCNEPQPLILMMSARAKWYSWQQLGNMNPEAAMEHYINLLTESIPEWMVETSKVEDKGHDANDPPAADVLKIGHVEPKSSQSKSGTEIVENSSSAAVTENLEAGSQLLKQGLANMLLFTLISPTRVAF</sequence>
<feature type="signal peptide" evidence="2">
    <location>
        <begin position="1"/>
        <end position="26"/>
    </location>
</feature>
<dbReference type="PROSITE" id="PS51228">
    <property type="entry name" value="ACB_2"/>
    <property type="match status" value="1"/>
</dbReference>
<accession>A0A8J5FCP1</accession>
<dbReference type="PANTHER" id="PTHR23310">
    <property type="entry name" value="ACYL-COA-BINDING PROTEIN, ACBP"/>
    <property type="match status" value="1"/>
</dbReference>
<dbReference type="EMBL" id="JACMSC010000016">
    <property type="protein sequence ID" value="KAG6480969.1"/>
    <property type="molecule type" value="Genomic_DNA"/>
</dbReference>
<protein>
    <recommendedName>
        <fullName evidence="3">ACB domain-containing protein</fullName>
    </recommendedName>
</protein>
<comment type="similarity">
    <text evidence="1">Belongs to the ACBP family.</text>
</comment>
<dbReference type="AlphaFoldDB" id="A0A8J5FCP1"/>
<evidence type="ECO:0000256" key="2">
    <source>
        <dbReference type="SAM" id="SignalP"/>
    </source>
</evidence>